<evidence type="ECO:0000313" key="2">
    <source>
        <dbReference type="Proteomes" id="UP000050502"/>
    </source>
</evidence>
<dbReference type="AlphaFoldDB" id="A0A0P6Y6T3"/>
<gene>
    <name evidence="1" type="ORF">SE16_06715</name>
</gene>
<proteinExistence type="predicted"/>
<protein>
    <recommendedName>
        <fullName evidence="3">DUF4367 domain-containing protein</fullName>
    </recommendedName>
</protein>
<organism evidence="1 2">
    <name type="scientific">Ardenticatena maritima</name>
    <dbReference type="NCBI Taxonomy" id="872965"/>
    <lineage>
        <taxon>Bacteria</taxon>
        <taxon>Bacillati</taxon>
        <taxon>Chloroflexota</taxon>
        <taxon>Ardenticatenia</taxon>
        <taxon>Ardenticatenales</taxon>
        <taxon>Ardenticatenaceae</taxon>
        <taxon>Ardenticatena</taxon>
    </lineage>
</organism>
<name>A0A0P6Y6T3_9CHLR</name>
<sequence length="185" mass="20612">MFTKQKAFIFVLAGLLVAVLAAFFRITADEENIVLVGEEARAQLAALDESILVWPDENTYVLKTLIIQTDGGYFLSYESVDSRHHLTIQLFPSEEDALRPGEIAIDTSGVPGVTGEIVMQGPVEVRGKPAWRAKEILRIDGEERVYGVLNWFEKGWQITMQVDGEMYDALPALAERLVWSGQDAP</sequence>
<comment type="caution">
    <text evidence="1">The sequence shown here is derived from an EMBL/GenBank/DDBJ whole genome shotgun (WGS) entry which is preliminary data.</text>
</comment>
<evidence type="ECO:0000313" key="1">
    <source>
        <dbReference type="EMBL" id="KPL88479.1"/>
    </source>
</evidence>
<dbReference type="EMBL" id="LGKN01000004">
    <property type="protein sequence ID" value="KPL88479.1"/>
    <property type="molecule type" value="Genomic_DNA"/>
</dbReference>
<dbReference type="RefSeq" id="WP_054493897.1">
    <property type="nucleotide sequence ID" value="NZ_BBZA01000228.1"/>
</dbReference>
<accession>A0A0P6Y6T3</accession>
<reference evidence="1 2" key="1">
    <citation type="submission" date="2015-07" db="EMBL/GenBank/DDBJ databases">
        <title>Whole genome sequence of Ardenticatena maritima DSM 23922.</title>
        <authorList>
            <person name="Hemp J."/>
            <person name="Ward L.M."/>
            <person name="Pace L.A."/>
            <person name="Fischer W.W."/>
        </authorList>
    </citation>
    <scope>NUCLEOTIDE SEQUENCE [LARGE SCALE GENOMIC DNA]</scope>
    <source>
        <strain evidence="1 2">110S</strain>
    </source>
</reference>
<dbReference type="Proteomes" id="UP000050502">
    <property type="component" value="Unassembled WGS sequence"/>
</dbReference>
<evidence type="ECO:0008006" key="3">
    <source>
        <dbReference type="Google" id="ProtNLM"/>
    </source>
</evidence>